<organism evidence="2 3">
    <name type="scientific">Pleionea litopenaei</name>
    <dbReference type="NCBI Taxonomy" id="3070815"/>
    <lineage>
        <taxon>Bacteria</taxon>
        <taxon>Pseudomonadati</taxon>
        <taxon>Pseudomonadota</taxon>
        <taxon>Gammaproteobacteria</taxon>
        <taxon>Oceanospirillales</taxon>
        <taxon>Pleioneaceae</taxon>
        <taxon>Pleionea</taxon>
    </lineage>
</organism>
<reference evidence="2 3" key="1">
    <citation type="submission" date="2023-08" db="EMBL/GenBank/DDBJ databases">
        <title>Pleionea litopenaei sp. nov., isolated from stomach of juvenile Litopenaeus vannamei.</title>
        <authorList>
            <person name="Rho A.M."/>
            <person name="Hwang C.Y."/>
        </authorList>
    </citation>
    <scope>NUCLEOTIDE SEQUENCE [LARGE SCALE GENOMIC DNA]</scope>
    <source>
        <strain evidence="2 3">HL-JVS1</strain>
    </source>
</reference>
<evidence type="ECO:0000313" key="2">
    <source>
        <dbReference type="EMBL" id="WMS87933.1"/>
    </source>
</evidence>
<evidence type="ECO:0000313" key="3">
    <source>
        <dbReference type="Proteomes" id="UP001239782"/>
    </source>
</evidence>
<dbReference type="AlphaFoldDB" id="A0AA51RUJ8"/>
<dbReference type="EMBL" id="CP133548">
    <property type="protein sequence ID" value="WMS87933.1"/>
    <property type="molecule type" value="Genomic_DNA"/>
</dbReference>
<proteinExistence type="predicted"/>
<keyword evidence="3" id="KW-1185">Reference proteome</keyword>
<gene>
    <name evidence="2" type="ORF">Q9312_03190</name>
</gene>
<accession>A0AA51RUJ8</accession>
<dbReference type="Proteomes" id="UP001239782">
    <property type="component" value="Chromosome"/>
</dbReference>
<dbReference type="RefSeq" id="WP_309203101.1">
    <property type="nucleotide sequence ID" value="NZ_CP133548.1"/>
</dbReference>
<dbReference type="KEGG" id="plei:Q9312_03190"/>
<name>A0AA51RUJ8_9GAMM</name>
<evidence type="ECO:0000256" key="1">
    <source>
        <dbReference type="SAM" id="SignalP"/>
    </source>
</evidence>
<keyword evidence="1" id="KW-0732">Signal</keyword>
<feature type="chain" id="PRO_5041256147" description="Carbohydrate binding protein with CBM6 domain" evidence="1">
    <location>
        <begin position="22"/>
        <end position="255"/>
    </location>
</feature>
<feature type="signal peptide" evidence="1">
    <location>
        <begin position="1"/>
        <end position="21"/>
    </location>
</feature>
<protein>
    <recommendedName>
        <fullName evidence="4">Carbohydrate binding protein with CBM6 domain</fullName>
    </recommendedName>
</protein>
<sequence length="255" mass="27555">MKSFLLFVSVVTLFSHQLSTASELTIPNTFQANTPAKASEVNNNFSATATSVNDNHNRITTLEAALTALTNRVEVLEAQPQNNFSIKYDAYYATDLFFVRNDANGTIIIPSTSGNQTPAETVETNYQYYPIPGLNEISFNVDNDNTTVVIRATGEAYLTSFSAFSSLDIAIQIDGTTPALGAVETIRMVSDDNLSSGGTSWDVTLPTQLNAGTHQFSVLIRGTNQNQSEITIDGRSIGSYAGKVKTTIMQINDGN</sequence>
<evidence type="ECO:0008006" key="4">
    <source>
        <dbReference type="Google" id="ProtNLM"/>
    </source>
</evidence>